<feature type="transmembrane region" description="Helical" evidence="1">
    <location>
        <begin position="25"/>
        <end position="46"/>
    </location>
</feature>
<reference evidence="2" key="2">
    <citation type="journal article" date="2023" name="IMA Fungus">
        <title>Comparative genomic study of the Penicillium genus elucidates a diverse pangenome and 15 lateral gene transfer events.</title>
        <authorList>
            <person name="Petersen C."/>
            <person name="Sorensen T."/>
            <person name="Nielsen M.R."/>
            <person name="Sondergaard T.E."/>
            <person name="Sorensen J.L."/>
            <person name="Fitzpatrick D.A."/>
            <person name="Frisvad J.C."/>
            <person name="Nielsen K.L."/>
        </authorList>
    </citation>
    <scope>NUCLEOTIDE SEQUENCE</scope>
    <source>
        <strain evidence="2">IBT 17660</strain>
    </source>
</reference>
<keyword evidence="1" id="KW-1133">Transmembrane helix</keyword>
<dbReference type="EMBL" id="JAPWDO010000003">
    <property type="protein sequence ID" value="KAJ5478004.1"/>
    <property type="molecule type" value="Genomic_DNA"/>
</dbReference>
<evidence type="ECO:0000313" key="3">
    <source>
        <dbReference type="Proteomes" id="UP001147760"/>
    </source>
</evidence>
<dbReference type="AlphaFoldDB" id="A0A9W9WWJ9"/>
<dbReference type="Proteomes" id="UP001147760">
    <property type="component" value="Unassembled WGS sequence"/>
</dbReference>
<keyword evidence="1" id="KW-0472">Membrane</keyword>
<name>A0A9W9WWJ9_9EURO</name>
<organism evidence="2 3">
    <name type="scientific">Penicillium desertorum</name>
    <dbReference type="NCBI Taxonomy" id="1303715"/>
    <lineage>
        <taxon>Eukaryota</taxon>
        <taxon>Fungi</taxon>
        <taxon>Dikarya</taxon>
        <taxon>Ascomycota</taxon>
        <taxon>Pezizomycotina</taxon>
        <taxon>Eurotiomycetes</taxon>
        <taxon>Eurotiomycetidae</taxon>
        <taxon>Eurotiales</taxon>
        <taxon>Aspergillaceae</taxon>
        <taxon>Penicillium</taxon>
    </lineage>
</organism>
<dbReference type="OrthoDB" id="4368645at2759"/>
<keyword evidence="3" id="KW-1185">Reference proteome</keyword>
<keyword evidence="1" id="KW-0812">Transmembrane</keyword>
<protein>
    <submittedName>
        <fullName evidence="2">Uncharacterized protein</fullName>
    </submittedName>
</protein>
<sequence>MNSKLASNSTQNSSPAWVNPMVSGAYGLIGLVVVVALAFCAIRFLALQARLSDPQRALTDHFVRQVAEMQKAEKAKKKMEEKKAKKVRWRQWSLEGLVGFFGLSLPSLPATSNEDMVQNTGINRSDGVPHRPILHIIVEEAGSTSTAEAESKLEDVDCNGVVLRWVRVPRGYPLPPKSKKASTLAEVVGALQGGK</sequence>
<reference evidence="2" key="1">
    <citation type="submission" date="2022-12" db="EMBL/GenBank/DDBJ databases">
        <authorList>
            <person name="Petersen C."/>
        </authorList>
    </citation>
    <scope>NUCLEOTIDE SEQUENCE</scope>
    <source>
        <strain evidence="2">IBT 17660</strain>
    </source>
</reference>
<evidence type="ECO:0000313" key="2">
    <source>
        <dbReference type="EMBL" id="KAJ5478004.1"/>
    </source>
</evidence>
<accession>A0A9W9WWJ9</accession>
<gene>
    <name evidence="2" type="ORF">N7530_003513</name>
</gene>
<evidence type="ECO:0000256" key="1">
    <source>
        <dbReference type="SAM" id="Phobius"/>
    </source>
</evidence>
<proteinExistence type="predicted"/>
<comment type="caution">
    <text evidence="2">The sequence shown here is derived from an EMBL/GenBank/DDBJ whole genome shotgun (WGS) entry which is preliminary data.</text>
</comment>